<dbReference type="PANTHER" id="PTHR48004:SF58">
    <property type="entry name" value="OS01G0162200 PROTEIN"/>
    <property type="match status" value="1"/>
</dbReference>
<dbReference type="GO" id="GO:0016020">
    <property type="term" value="C:membrane"/>
    <property type="evidence" value="ECO:0007669"/>
    <property type="project" value="UniProtKB-SubCell"/>
</dbReference>
<organism evidence="8 9">
    <name type="scientific">Quercus suber</name>
    <name type="common">Cork oak</name>
    <dbReference type="NCBI Taxonomy" id="58331"/>
    <lineage>
        <taxon>Eukaryota</taxon>
        <taxon>Viridiplantae</taxon>
        <taxon>Streptophyta</taxon>
        <taxon>Embryophyta</taxon>
        <taxon>Tracheophyta</taxon>
        <taxon>Spermatophyta</taxon>
        <taxon>Magnoliopsida</taxon>
        <taxon>eudicotyledons</taxon>
        <taxon>Gunneridae</taxon>
        <taxon>Pentapetalae</taxon>
        <taxon>rosids</taxon>
        <taxon>fabids</taxon>
        <taxon>Fagales</taxon>
        <taxon>Fagaceae</taxon>
        <taxon>Quercus</taxon>
    </lineage>
</organism>
<name>A0AAW0L520_QUESU</name>
<evidence type="ECO:0000256" key="6">
    <source>
        <dbReference type="ARBA" id="ARBA00023180"/>
    </source>
</evidence>
<keyword evidence="7" id="KW-0812">Transmembrane</keyword>
<gene>
    <name evidence="8" type="ORF">CFP56_009277</name>
</gene>
<keyword evidence="4" id="KW-0677">Repeat</keyword>
<keyword evidence="3" id="KW-0732">Signal</keyword>
<dbReference type="InterPro" id="IPR001611">
    <property type="entry name" value="Leu-rich_rpt"/>
</dbReference>
<proteinExistence type="predicted"/>
<keyword evidence="6" id="KW-0325">Glycoprotein</keyword>
<dbReference type="InterPro" id="IPR052941">
    <property type="entry name" value="StomDev_PlantInt_Reg"/>
</dbReference>
<evidence type="ECO:0000256" key="3">
    <source>
        <dbReference type="ARBA" id="ARBA00022729"/>
    </source>
</evidence>
<feature type="transmembrane region" description="Helical" evidence="7">
    <location>
        <begin position="12"/>
        <end position="37"/>
    </location>
</feature>
<accession>A0AAW0L520</accession>
<sequence>MTHSSLSYEWVLLIFFYGILLMCMSSCLKSAILGYLYLGVNNLIGNIQAWIGNFSSLYVLGLFENNFQGSIPSDLGHLQGLKFLHLNGNNQSGTIPPQIFNISSVYFFSITQNQLHGSLPPDIGLTLPHLQVFYCGINNFTRPIPASLSNASQLQRLALEKNGLIGPVPRNLASLQGLVGHYLNSNKLGYVKDDDLNFLNFLANCTNLKVLDLGNNYFGGVLPNPIANLSN</sequence>
<evidence type="ECO:0000313" key="9">
    <source>
        <dbReference type="Proteomes" id="UP000237347"/>
    </source>
</evidence>
<dbReference type="FunFam" id="3.80.10.10:FF:000041">
    <property type="entry name" value="LRR receptor-like serine/threonine-protein kinase ERECTA"/>
    <property type="match status" value="1"/>
</dbReference>
<evidence type="ECO:0000256" key="7">
    <source>
        <dbReference type="SAM" id="Phobius"/>
    </source>
</evidence>
<evidence type="ECO:0000256" key="2">
    <source>
        <dbReference type="ARBA" id="ARBA00022614"/>
    </source>
</evidence>
<evidence type="ECO:0000256" key="4">
    <source>
        <dbReference type="ARBA" id="ARBA00022737"/>
    </source>
</evidence>
<dbReference type="Gene3D" id="3.80.10.10">
    <property type="entry name" value="Ribonuclease Inhibitor"/>
    <property type="match status" value="1"/>
</dbReference>
<protein>
    <submittedName>
        <fullName evidence="8">Receptor-like protein kinase</fullName>
    </submittedName>
</protein>
<comment type="caution">
    <text evidence="8">The sequence shown here is derived from an EMBL/GenBank/DDBJ whole genome shotgun (WGS) entry which is preliminary data.</text>
</comment>
<keyword evidence="9" id="KW-1185">Reference proteome</keyword>
<evidence type="ECO:0000313" key="8">
    <source>
        <dbReference type="EMBL" id="KAK7845451.1"/>
    </source>
</evidence>
<dbReference type="Proteomes" id="UP000237347">
    <property type="component" value="Unassembled WGS sequence"/>
</dbReference>
<dbReference type="InterPro" id="IPR032675">
    <property type="entry name" value="LRR_dom_sf"/>
</dbReference>
<dbReference type="PANTHER" id="PTHR48004">
    <property type="entry name" value="OS01G0149700 PROTEIN"/>
    <property type="match status" value="1"/>
</dbReference>
<evidence type="ECO:0000256" key="5">
    <source>
        <dbReference type="ARBA" id="ARBA00023136"/>
    </source>
</evidence>
<dbReference type="GO" id="GO:0016301">
    <property type="term" value="F:kinase activity"/>
    <property type="evidence" value="ECO:0007669"/>
    <property type="project" value="UniProtKB-KW"/>
</dbReference>
<keyword evidence="7" id="KW-1133">Transmembrane helix</keyword>
<dbReference type="SUPFAM" id="SSF52058">
    <property type="entry name" value="L domain-like"/>
    <property type="match status" value="1"/>
</dbReference>
<dbReference type="AlphaFoldDB" id="A0AAW0L520"/>
<reference evidence="8 9" key="1">
    <citation type="journal article" date="2018" name="Sci. Data">
        <title>The draft genome sequence of cork oak.</title>
        <authorList>
            <person name="Ramos A.M."/>
            <person name="Usie A."/>
            <person name="Barbosa P."/>
            <person name="Barros P.M."/>
            <person name="Capote T."/>
            <person name="Chaves I."/>
            <person name="Simoes F."/>
            <person name="Abreu I."/>
            <person name="Carrasquinho I."/>
            <person name="Faro C."/>
            <person name="Guimaraes J.B."/>
            <person name="Mendonca D."/>
            <person name="Nobrega F."/>
            <person name="Rodrigues L."/>
            <person name="Saibo N.J.M."/>
            <person name="Varela M.C."/>
            <person name="Egas C."/>
            <person name="Matos J."/>
            <person name="Miguel C.M."/>
            <person name="Oliveira M.M."/>
            <person name="Ricardo C.P."/>
            <person name="Goncalves S."/>
        </authorList>
    </citation>
    <scope>NUCLEOTIDE SEQUENCE [LARGE SCALE GENOMIC DNA]</scope>
    <source>
        <strain evidence="9">cv. HL8</strain>
    </source>
</reference>
<keyword evidence="2" id="KW-0433">Leucine-rich repeat</keyword>
<keyword evidence="5 7" id="KW-0472">Membrane</keyword>
<dbReference type="EMBL" id="PKMF04000170">
    <property type="protein sequence ID" value="KAK7845451.1"/>
    <property type="molecule type" value="Genomic_DNA"/>
</dbReference>
<evidence type="ECO:0000256" key="1">
    <source>
        <dbReference type="ARBA" id="ARBA00004370"/>
    </source>
</evidence>
<comment type="subcellular location">
    <subcellularLocation>
        <location evidence="1">Membrane</location>
    </subcellularLocation>
</comment>
<dbReference type="Pfam" id="PF00560">
    <property type="entry name" value="LRR_1"/>
    <property type="match status" value="3"/>
</dbReference>